<gene>
    <name evidence="2" type="ORF">FHR60_001442</name>
</gene>
<name>A0ABR6JKN1_9XANT</name>
<reference evidence="2 3" key="1">
    <citation type="submission" date="2020-08" db="EMBL/GenBank/DDBJ databases">
        <title>Studying the diversity of plant-associated saprophytic bacteria and their role in host health and plant-pathogen interactions.</title>
        <authorList>
            <person name="Potnis N."/>
        </authorList>
    </citation>
    <scope>NUCLEOTIDE SEQUENCE [LARGE SCALE GENOMIC DNA]</scope>
    <source>
        <strain evidence="2 3">F16</strain>
    </source>
</reference>
<proteinExistence type="predicted"/>
<evidence type="ECO:0000256" key="1">
    <source>
        <dbReference type="SAM" id="MobiDB-lite"/>
    </source>
</evidence>
<organism evidence="2 3">
    <name type="scientific">Xanthomonas cannabis</name>
    <dbReference type="NCBI Taxonomy" id="1885674"/>
    <lineage>
        <taxon>Bacteria</taxon>
        <taxon>Pseudomonadati</taxon>
        <taxon>Pseudomonadota</taxon>
        <taxon>Gammaproteobacteria</taxon>
        <taxon>Lysobacterales</taxon>
        <taxon>Lysobacteraceae</taxon>
        <taxon>Xanthomonas</taxon>
    </lineage>
</organism>
<keyword evidence="3" id="KW-1185">Reference proteome</keyword>
<feature type="region of interest" description="Disordered" evidence="1">
    <location>
        <begin position="1"/>
        <end position="42"/>
    </location>
</feature>
<sequence>MNGSAITHFGTQSGCRRSAPARNWASPGKPHRARARSYASKNAASQQATSLRTVFLMRCARHARVIFTGYGGVLSHRRGVIAARLTGFHAALRLVPCAPVRSRRGHRGLFACLAGIRQRARGDCSRRPVSDVFCGDGHGHERIGECSYSDNR</sequence>
<evidence type="ECO:0000313" key="3">
    <source>
        <dbReference type="Proteomes" id="UP000554726"/>
    </source>
</evidence>
<comment type="caution">
    <text evidence="2">The sequence shown here is derived from an EMBL/GenBank/DDBJ whole genome shotgun (WGS) entry which is preliminary data.</text>
</comment>
<evidence type="ECO:0000313" key="2">
    <source>
        <dbReference type="EMBL" id="MBB4592802.1"/>
    </source>
</evidence>
<feature type="compositionally biased region" description="Polar residues" evidence="1">
    <location>
        <begin position="1"/>
        <end position="15"/>
    </location>
</feature>
<dbReference type="Proteomes" id="UP000554726">
    <property type="component" value="Unassembled WGS sequence"/>
</dbReference>
<accession>A0ABR6JKN1</accession>
<protein>
    <submittedName>
        <fullName evidence="2">Uncharacterized protein</fullName>
    </submittedName>
</protein>
<dbReference type="EMBL" id="JACHNS010000002">
    <property type="protein sequence ID" value="MBB4592802.1"/>
    <property type="molecule type" value="Genomic_DNA"/>
</dbReference>